<evidence type="ECO:0000256" key="31">
    <source>
        <dbReference type="PROSITE-ProRule" id="PRU10141"/>
    </source>
</evidence>
<reference evidence="39" key="3">
    <citation type="submission" date="2025-08" db="UniProtKB">
        <authorList>
            <consortium name="Ensembl"/>
        </authorList>
    </citation>
    <scope>IDENTIFICATION</scope>
    <source>
        <strain evidence="39">HNI</strain>
    </source>
</reference>
<reference key="1">
    <citation type="journal article" date="2007" name="Nature">
        <title>The medaka draft genome and insights into vertebrate genome evolution.</title>
        <authorList>
            <person name="Kasahara M."/>
            <person name="Naruse K."/>
            <person name="Sasaki S."/>
            <person name="Nakatani Y."/>
            <person name="Qu W."/>
            <person name="Ahsan B."/>
            <person name="Yamada T."/>
            <person name="Nagayasu Y."/>
            <person name="Doi K."/>
            <person name="Kasai Y."/>
            <person name="Jindo T."/>
            <person name="Kobayashi D."/>
            <person name="Shimada A."/>
            <person name="Toyoda A."/>
            <person name="Kuroki Y."/>
            <person name="Fujiyama A."/>
            <person name="Sasaki T."/>
            <person name="Shimizu A."/>
            <person name="Asakawa S."/>
            <person name="Shimizu N."/>
            <person name="Hashimoto S."/>
            <person name="Yang J."/>
            <person name="Lee Y."/>
            <person name="Matsushima K."/>
            <person name="Sugano S."/>
            <person name="Sakaizumi M."/>
            <person name="Narita T."/>
            <person name="Ohishi K."/>
            <person name="Haga S."/>
            <person name="Ohta F."/>
            <person name="Nomoto H."/>
            <person name="Nogata K."/>
            <person name="Morishita T."/>
            <person name="Endo T."/>
            <person name="Shin-I T."/>
            <person name="Takeda H."/>
            <person name="Morishita S."/>
            <person name="Kohara Y."/>
        </authorList>
    </citation>
    <scope>NUCLEOTIDE SEQUENCE [LARGE SCALE GENOMIC DNA]</scope>
    <source>
        <strain>Hd-rR</strain>
    </source>
</reference>
<dbReference type="FunFam" id="2.30.29.30:FF:000033">
    <property type="entry name" value="Rho-associated protein kinase 2"/>
    <property type="match status" value="1"/>
</dbReference>
<evidence type="ECO:0000256" key="14">
    <source>
        <dbReference type="ARBA" id="ARBA00022741"/>
    </source>
</evidence>
<dbReference type="GO" id="GO:0005856">
    <property type="term" value="C:cytoskeleton"/>
    <property type="evidence" value="ECO:0007669"/>
    <property type="project" value="UniProtKB-SubCell"/>
</dbReference>
<evidence type="ECO:0000259" key="37">
    <source>
        <dbReference type="PROSITE" id="PS51285"/>
    </source>
</evidence>
<keyword evidence="17" id="KW-0862">Zinc</keyword>
<dbReference type="GO" id="GO:0004674">
    <property type="term" value="F:protein serine/threonine kinase activity"/>
    <property type="evidence" value="ECO:0007669"/>
    <property type="project" value="UniProtKB-KW"/>
</dbReference>
<feature type="domain" description="Phorbol-ester/DAG-type" evidence="36">
    <location>
        <begin position="1162"/>
        <end position="1217"/>
    </location>
</feature>
<reference evidence="39 40" key="2">
    <citation type="submission" date="2017-04" db="EMBL/GenBank/DDBJ databases">
        <title>CpG methylation of centromeres and impact of large insertions on vertebrate speciation.</title>
        <authorList>
            <person name="Ichikawa K."/>
            <person name="Yoshimura J."/>
            <person name="Morishita S."/>
        </authorList>
    </citation>
    <scope>NUCLEOTIDE SEQUENCE</scope>
    <source>
        <strain evidence="39 40">HNI</strain>
    </source>
</reference>
<evidence type="ECO:0000256" key="33">
    <source>
        <dbReference type="SAM" id="MobiDB-lite"/>
    </source>
</evidence>
<evidence type="ECO:0000256" key="24">
    <source>
        <dbReference type="ARBA" id="ARBA00023242"/>
    </source>
</evidence>
<comment type="similarity">
    <text evidence="5">Belongs to the protein kinase superfamily. AGC Ser/Thr protein kinase family.</text>
</comment>
<dbReference type="SUPFAM" id="SSF103652">
    <property type="entry name" value="G protein-binding domain"/>
    <property type="match status" value="1"/>
</dbReference>
<dbReference type="PANTHER" id="PTHR22988">
    <property type="entry name" value="MYOTONIC DYSTROPHY S/T KINASE-RELATED"/>
    <property type="match status" value="1"/>
</dbReference>
<feature type="coiled-coil region" evidence="32">
    <location>
        <begin position="389"/>
        <end position="587"/>
    </location>
</feature>
<keyword evidence="20 30" id="KW-0175">Coiled coil</keyword>
<dbReference type="FunFam" id="1.20.5.340:FF:000016">
    <property type="entry name" value="Rho-associated protein kinase 2"/>
    <property type="match status" value="1"/>
</dbReference>
<sequence length="1290" mass="150154">SQSPDLNPIENLDYPALRKNKNIETFLNRYEKVVEELRDLQMKSEDFEKVKVIGRGAFGEVQLVRHKASQKVYAMKLLSKFEMIKRSDSAFFWEERGIMAFANSPWVVQLCCAFQDEHYLYMVMEYMPGGDLVNLTSTYDVPEKWAKFYTAEVVMALDAIHSMGFIHRDVKPDNMLLDRLGHLKLADFGTCMKMDATGMVRCDTAVGTPDYISPEVLKSQGGDGCYGRECDWWSVGVFIFEMLVGDTPFYADSLVGTYSKIMDHKNSLHFPEEVEISADAKNIICAFLTDREVRLGRNGVEEIKQHPFFKNDQWTFDNIRETVAPVVPELSSDIDTSNFDEIEDDKGDVETVPTPKAFVGNQLPFVGFTYFKEDQQKCGVMDFFQVNCRKCLESNLRQLEREKALLQHKSLESHRKAESEADRKRCLENEVNSLRDQLDDLKRRNQNSHISNEKNIHLRRQLEEANTLLRAETEAATRLRKTQTESSKQLQQLEANVRELQDKCCLLERTKLSLEKECISLQAALETERREQSQGSETISDLMGRILALEQEARQQRQALSKAETEKRHLQDKLTDLEKEMSSKEIDLTYKLKVMQQELEQEETSHKATRALLADKSKIRVTIEGAKSESMKEMEQKLSEERLAKMRLENRILELEKHSSMMDCDYKQALQKLEELRRHKDHLTEEVKNLTLKIEQETQKRNLTQNDLKAQNQQLSILRTSEKQLKQETNHLLDIKRSLEKQNQELRKERQDTDGQMKELQDQLEAEQYFSTLYKTQVRELKEDCEERNKLYKEMQQSLHELQEERDSLAAQLEITLTKADSEQLARSIAEEQYSDLEKEKIMKELELKDMMARHCQELNEKDITISSLEEANRTLTSDVANLANEKEELNCKLKEALEEKSKDWEQQISQMKQGFEKQLQSERTLKTQAVNKLAEIMNRKEIRGGGSRRNNDTDMRRKEKENRKLQLELRSEKEKLNSIMIKYQREINEMQAQLADESQMRIELQMALDSKDSDIEQLRNLLQTLSVQSMDSASVSSGPEFDADDAYTETRLEGWLSLPVRNNTKKFGWERKYVVVSSKKILFYNSEQDREQSIPYMVLDIDKLFHVRPVTQTDVYRADAKEIPRIFQILYANEGESKKEPEFPVEPLPIGEKSSYICHKGHEFIPTLYHFPTNCEACTKPLWNMFKPPPALECRRCHIKCHKDHMDKKEEIIAPCKVNYDVSAAKNLLLLAASQEEQQNWVSRLVKKIPKKPPPTENFARSSPRASMKVQPSQSMRRPSRQLPTAKSR</sequence>
<dbReference type="Gene3D" id="2.30.29.30">
    <property type="entry name" value="Pleckstrin-homology domain (PH domain)/Phosphotyrosine-binding domain (PTB)"/>
    <property type="match status" value="1"/>
</dbReference>
<evidence type="ECO:0000256" key="7">
    <source>
        <dbReference type="ARBA" id="ARBA00014021"/>
    </source>
</evidence>
<keyword evidence="16" id="KW-0418">Kinase</keyword>
<dbReference type="CDD" id="cd11638">
    <property type="entry name" value="HR1_ROCK2"/>
    <property type="match status" value="1"/>
</dbReference>
<dbReference type="PROSITE" id="PS51859">
    <property type="entry name" value="RHO_BD"/>
    <property type="match status" value="1"/>
</dbReference>
<dbReference type="GO" id="GO:0005886">
    <property type="term" value="C:plasma membrane"/>
    <property type="evidence" value="ECO:0007669"/>
    <property type="project" value="UniProtKB-SubCell"/>
</dbReference>
<evidence type="ECO:0000256" key="18">
    <source>
        <dbReference type="ARBA" id="ARBA00022840"/>
    </source>
</evidence>
<dbReference type="FunFam" id="3.30.200.20:FF:000072">
    <property type="entry name" value="Rho-associated protein kinase 2"/>
    <property type="match status" value="1"/>
</dbReference>
<feature type="compositionally biased region" description="Polar residues" evidence="33">
    <location>
        <begin position="1260"/>
        <end position="1290"/>
    </location>
</feature>
<dbReference type="GO" id="GO:0048511">
    <property type="term" value="P:rhythmic process"/>
    <property type="evidence" value="ECO:0007669"/>
    <property type="project" value="UniProtKB-KW"/>
</dbReference>
<evidence type="ECO:0000256" key="12">
    <source>
        <dbReference type="ARBA" id="ARBA00022679"/>
    </source>
</evidence>
<dbReference type="GO" id="GO:0007266">
    <property type="term" value="P:Rho protein signal transduction"/>
    <property type="evidence" value="ECO:0007669"/>
    <property type="project" value="UniProtKB-UniRule"/>
</dbReference>
<evidence type="ECO:0000313" key="40">
    <source>
        <dbReference type="Proteomes" id="UP000265180"/>
    </source>
</evidence>
<evidence type="ECO:0000256" key="27">
    <source>
        <dbReference type="ARBA" id="ARBA00032261"/>
    </source>
</evidence>
<evidence type="ECO:0000313" key="39">
    <source>
        <dbReference type="Ensembl" id="ENSORLP00020007025.1"/>
    </source>
</evidence>
<dbReference type="GO" id="GO:0010825">
    <property type="term" value="P:positive regulation of centrosome duplication"/>
    <property type="evidence" value="ECO:0007669"/>
    <property type="project" value="InterPro"/>
</dbReference>
<dbReference type="FunFam" id="3.30.200.20:FF:001759">
    <property type="entry name" value="Rho-associated, coiled-coil-containing protein kinase 2b"/>
    <property type="match status" value="1"/>
</dbReference>
<keyword evidence="22" id="KW-0472">Membrane</keyword>
<dbReference type="PROSITE" id="PS51285">
    <property type="entry name" value="AGC_KINASE_CTER"/>
    <property type="match status" value="1"/>
</dbReference>
<dbReference type="InterPro" id="IPR011009">
    <property type="entry name" value="Kinase-like_dom_sf"/>
</dbReference>
<dbReference type="Proteomes" id="UP000265180">
    <property type="component" value="Chromosome 22"/>
</dbReference>
<dbReference type="Pfam" id="PF00069">
    <property type="entry name" value="Pkinase"/>
    <property type="match status" value="1"/>
</dbReference>
<feature type="domain" description="RhoBD" evidence="38">
    <location>
        <begin position="877"/>
        <end position="943"/>
    </location>
</feature>
<dbReference type="SUPFAM" id="SSF57889">
    <property type="entry name" value="Cysteine-rich domain"/>
    <property type="match status" value="1"/>
</dbReference>
<feature type="binding site" evidence="31">
    <location>
        <position position="76"/>
    </location>
    <ligand>
        <name>ATP</name>
        <dbReference type="ChEBI" id="CHEBI:30616"/>
    </ligand>
</feature>
<feature type="region of interest" description="Disordered" evidence="33">
    <location>
        <begin position="1248"/>
        <end position="1290"/>
    </location>
</feature>
<dbReference type="PROSITE" id="PS50011">
    <property type="entry name" value="PROTEIN_KINASE_DOM"/>
    <property type="match status" value="1"/>
</dbReference>
<evidence type="ECO:0000256" key="13">
    <source>
        <dbReference type="ARBA" id="ARBA00022723"/>
    </source>
</evidence>
<evidence type="ECO:0000256" key="17">
    <source>
        <dbReference type="ARBA" id="ARBA00022833"/>
    </source>
</evidence>
<evidence type="ECO:0000259" key="35">
    <source>
        <dbReference type="PROSITE" id="PS50011"/>
    </source>
</evidence>
<evidence type="ECO:0000256" key="2">
    <source>
        <dbReference type="ARBA" id="ARBA00004123"/>
    </source>
</evidence>
<evidence type="ECO:0000256" key="6">
    <source>
        <dbReference type="ARBA" id="ARBA00012513"/>
    </source>
</evidence>
<comment type="subcellular location">
    <subcellularLocation>
        <location evidence="3">Cell membrane</location>
        <topology evidence="3">Peripheral membrane protein</topology>
    </subcellularLocation>
    <subcellularLocation>
        <location evidence="4">Cytoplasm</location>
        <location evidence="4">Cytoskeleton</location>
    </subcellularLocation>
    <subcellularLocation>
        <location evidence="2">Nucleus</location>
    </subcellularLocation>
</comment>
<organism evidence="39 40">
    <name type="scientific">Oryzias latipes</name>
    <name type="common">Japanese rice fish</name>
    <name type="synonym">Japanese killifish</name>
    <dbReference type="NCBI Taxonomy" id="8090"/>
    <lineage>
        <taxon>Eukaryota</taxon>
        <taxon>Metazoa</taxon>
        <taxon>Chordata</taxon>
        <taxon>Craniata</taxon>
        <taxon>Vertebrata</taxon>
        <taxon>Euteleostomi</taxon>
        <taxon>Actinopterygii</taxon>
        <taxon>Neopterygii</taxon>
        <taxon>Teleostei</taxon>
        <taxon>Neoteleostei</taxon>
        <taxon>Acanthomorphata</taxon>
        <taxon>Ovalentaria</taxon>
        <taxon>Atherinomorphae</taxon>
        <taxon>Beloniformes</taxon>
        <taxon>Adrianichthyidae</taxon>
        <taxon>Oryziinae</taxon>
        <taxon>Oryzias</taxon>
    </lineage>
</organism>
<feature type="domain" description="Protein kinase" evidence="35">
    <location>
        <begin position="47"/>
        <end position="309"/>
    </location>
</feature>
<dbReference type="Gene3D" id="1.20.5.340">
    <property type="match status" value="1"/>
</dbReference>
<feature type="domain" description="PH" evidence="34">
    <location>
        <begin position="1050"/>
        <end position="1251"/>
    </location>
</feature>
<dbReference type="CDD" id="cd05596">
    <property type="entry name" value="STKc_ROCK"/>
    <property type="match status" value="1"/>
</dbReference>
<keyword evidence="10" id="KW-0723">Serine/threonine-protein kinase</keyword>
<dbReference type="FunFam" id="1.20.5.730:FF:000001">
    <property type="entry name" value="rho-associated protein kinase 2"/>
    <property type="match status" value="1"/>
</dbReference>
<comment type="catalytic activity">
    <reaction evidence="28">
        <text>L-threonyl-[protein] + ATP = O-phospho-L-threonyl-[protein] + ADP + H(+)</text>
        <dbReference type="Rhea" id="RHEA:46608"/>
        <dbReference type="Rhea" id="RHEA-COMP:11060"/>
        <dbReference type="Rhea" id="RHEA-COMP:11605"/>
        <dbReference type="ChEBI" id="CHEBI:15378"/>
        <dbReference type="ChEBI" id="CHEBI:30013"/>
        <dbReference type="ChEBI" id="CHEBI:30616"/>
        <dbReference type="ChEBI" id="CHEBI:61977"/>
        <dbReference type="ChEBI" id="CHEBI:456216"/>
        <dbReference type="EC" id="2.7.11.1"/>
    </reaction>
</comment>
<evidence type="ECO:0000256" key="29">
    <source>
        <dbReference type="ARBA" id="ARBA00048679"/>
    </source>
</evidence>
<keyword evidence="19" id="KW-0460">Magnesium</keyword>
<dbReference type="SUPFAM" id="SSF50729">
    <property type="entry name" value="PH domain-like"/>
    <property type="match status" value="1"/>
</dbReference>
<dbReference type="InterPro" id="IPR017441">
    <property type="entry name" value="Protein_kinase_ATP_BS"/>
</dbReference>
<keyword evidence="14 31" id="KW-0547">Nucleotide-binding</keyword>
<dbReference type="EC" id="2.7.11.1" evidence="6"/>
<dbReference type="GO" id="GO:0006939">
    <property type="term" value="P:smooth muscle contraction"/>
    <property type="evidence" value="ECO:0007669"/>
    <property type="project" value="InterPro"/>
</dbReference>
<evidence type="ECO:0000256" key="20">
    <source>
        <dbReference type="ARBA" id="ARBA00023054"/>
    </source>
</evidence>
<feature type="domain" description="AGC-kinase C-terminal" evidence="37">
    <location>
        <begin position="310"/>
        <end position="380"/>
    </location>
</feature>
<dbReference type="InterPro" id="IPR037311">
    <property type="entry name" value="ROCK2_HR1"/>
</dbReference>
<dbReference type="InterPro" id="IPR002219">
    <property type="entry name" value="PKC_DAG/PE"/>
</dbReference>
<evidence type="ECO:0000256" key="11">
    <source>
        <dbReference type="ARBA" id="ARBA00022553"/>
    </source>
</evidence>
<evidence type="ECO:0000256" key="30">
    <source>
        <dbReference type="PROSITE-ProRule" id="PRU01206"/>
    </source>
</evidence>
<dbReference type="Gene3D" id="3.30.60.20">
    <property type="match status" value="1"/>
</dbReference>
<protein>
    <recommendedName>
        <fullName evidence="7">Rho-associated protein kinase 2</fullName>
        <ecNumber evidence="6">2.7.11.1</ecNumber>
    </recommendedName>
    <alternativeName>
        <fullName evidence="26">Rho-associated, coiled-coil-containing protein kinase 2</fullName>
    </alternativeName>
    <alternativeName>
        <fullName evidence="27">Rho-associated, coiled-coil-containing protein kinase II</fullName>
    </alternativeName>
    <alternativeName>
        <fullName evidence="25">p164 ROCK-2</fullName>
    </alternativeName>
</protein>
<evidence type="ECO:0000259" key="36">
    <source>
        <dbReference type="PROSITE" id="PS50081"/>
    </source>
</evidence>
<dbReference type="PROSITE" id="PS50003">
    <property type="entry name" value="PH_DOMAIN"/>
    <property type="match status" value="1"/>
</dbReference>
<feature type="coiled-coil region" evidence="32">
    <location>
        <begin position="631"/>
        <end position="915"/>
    </location>
</feature>
<keyword evidence="11" id="KW-0597">Phosphoprotein</keyword>
<dbReference type="SMART" id="SM00109">
    <property type="entry name" value="C1"/>
    <property type="match status" value="1"/>
</dbReference>
<dbReference type="SUPFAM" id="SSF56112">
    <property type="entry name" value="Protein kinase-like (PK-like)"/>
    <property type="match status" value="1"/>
</dbReference>
<dbReference type="CDD" id="cd20875">
    <property type="entry name" value="C1_ROCK2"/>
    <property type="match status" value="1"/>
</dbReference>
<keyword evidence="9" id="KW-0963">Cytoplasm</keyword>
<dbReference type="PROSITE" id="PS50081">
    <property type="entry name" value="ZF_DAG_PE_2"/>
    <property type="match status" value="1"/>
</dbReference>
<evidence type="ECO:0000256" key="9">
    <source>
        <dbReference type="ARBA" id="ARBA00022490"/>
    </source>
</evidence>
<dbReference type="PROSITE" id="PS00107">
    <property type="entry name" value="PROTEIN_KINASE_ATP"/>
    <property type="match status" value="1"/>
</dbReference>
<evidence type="ECO:0000256" key="1">
    <source>
        <dbReference type="ARBA" id="ARBA00001946"/>
    </source>
</evidence>
<keyword evidence="18 31" id="KW-0067">ATP-binding</keyword>
<dbReference type="Gene3D" id="1.10.510.10">
    <property type="entry name" value="Transferase(Phosphotransferase) domain 1"/>
    <property type="match status" value="1"/>
</dbReference>
<evidence type="ECO:0000256" key="8">
    <source>
        <dbReference type="ARBA" id="ARBA00022475"/>
    </source>
</evidence>
<evidence type="ECO:0000256" key="21">
    <source>
        <dbReference type="ARBA" id="ARBA00023108"/>
    </source>
</evidence>
<evidence type="ECO:0000259" key="38">
    <source>
        <dbReference type="PROSITE" id="PS51859"/>
    </source>
</evidence>
<dbReference type="SMART" id="SM00220">
    <property type="entry name" value="S_TKc"/>
    <property type="match status" value="1"/>
</dbReference>
<dbReference type="SMART" id="SM00133">
    <property type="entry name" value="S_TK_X"/>
    <property type="match status" value="1"/>
</dbReference>
<feature type="coiled-coil region" evidence="32">
    <location>
        <begin position="23"/>
        <end position="50"/>
    </location>
</feature>
<dbReference type="InterPro" id="IPR050839">
    <property type="entry name" value="Rho-assoc_Ser/Thr_Kinase"/>
</dbReference>
<comment type="catalytic activity">
    <reaction evidence="29">
        <text>L-seryl-[protein] + ATP = O-phospho-L-seryl-[protein] + ADP + H(+)</text>
        <dbReference type="Rhea" id="RHEA:17989"/>
        <dbReference type="Rhea" id="RHEA-COMP:9863"/>
        <dbReference type="Rhea" id="RHEA-COMP:11604"/>
        <dbReference type="ChEBI" id="CHEBI:15378"/>
        <dbReference type="ChEBI" id="CHEBI:29999"/>
        <dbReference type="ChEBI" id="CHEBI:30616"/>
        <dbReference type="ChEBI" id="CHEBI:83421"/>
        <dbReference type="ChEBI" id="CHEBI:456216"/>
        <dbReference type="EC" id="2.7.11.1"/>
    </reaction>
</comment>
<keyword evidence="12" id="KW-0808">Transferase</keyword>
<evidence type="ECO:0000256" key="4">
    <source>
        <dbReference type="ARBA" id="ARBA00004245"/>
    </source>
</evidence>
<evidence type="ECO:0000256" key="16">
    <source>
        <dbReference type="ARBA" id="ARBA00022777"/>
    </source>
</evidence>
<dbReference type="Gene3D" id="3.30.200.20">
    <property type="entry name" value="Phosphorylase Kinase, domain 1"/>
    <property type="match status" value="1"/>
</dbReference>
<keyword evidence="21" id="KW-0090">Biological rhythms</keyword>
<feature type="region of interest" description="Disordered" evidence="33">
    <location>
        <begin position="939"/>
        <end position="964"/>
    </location>
</feature>
<keyword evidence="23" id="KW-0206">Cytoskeleton</keyword>
<keyword evidence="8" id="KW-1003">Cell membrane</keyword>
<dbReference type="Pfam" id="PF00433">
    <property type="entry name" value="Pkinase_C"/>
    <property type="match status" value="1"/>
</dbReference>
<dbReference type="PROSITE" id="PS00108">
    <property type="entry name" value="PROTEIN_KINASE_ST"/>
    <property type="match status" value="1"/>
</dbReference>
<dbReference type="Pfam" id="PF08912">
    <property type="entry name" value="Rho_Binding"/>
    <property type="match status" value="1"/>
</dbReference>
<evidence type="ECO:0000259" key="34">
    <source>
        <dbReference type="PROSITE" id="PS50003"/>
    </source>
</evidence>
<comment type="cofactor">
    <cofactor evidence="1">
        <name>Mg(2+)</name>
        <dbReference type="ChEBI" id="CHEBI:18420"/>
    </cofactor>
</comment>
<dbReference type="FunFam" id="1.10.510.10:FF:000047">
    <property type="entry name" value="Rho-associated protein kinase 1"/>
    <property type="match status" value="1"/>
</dbReference>
<dbReference type="GO" id="GO:0005634">
    <property type="term" value="C:nucleus"/>
    <property type="evidence" value="ECO:0007669"/>
    <property type="project" value="UniProtKB-SubCell"/>
</dbReference>
<dbReference type="CDD" id="cd01242">
    <property type="entry name" value="PH_ROCK"/>
    <property type="match status" value="1"/>
</dbReference>
<dbReference type="InterPro" id="IPR057529">
    <property type="entry name" value="MRCK/ROCK_PH"/>
</dbReference>
<dbReference type="Gene3D" id="1.20.5.730">
    <property type="entry name" value="Single helix bin"/>
    <property type="match status" value="1"/>
</dbReference>
<dbReference type="CDD" id="cd22250">
    <property type="entry name" value="ROCK_SBD"/>
    <property type="match status" value="1"/>
</dbReference>
<reference evidence="39" key="4">
    <citation type="submission" date="2025-09" db="UniProtKB">
        <authorList>
            <consortium name="Ensembl"/>
        </authorList>
    </citation>
    <scope>IDENTIFICATION</scope>
    <source>
        <strain evidence="39">HNI</strain>
    </source>
</reference>
<dbReference type="InterPro" id="IPR046349">
    <property type="entry name" value="C1-like_sf"/>
</dbReference>
<dbReference type="InterPro" id="IPR008271">
    <property type="entry name" value="Ser/Thr_kinase_AS"/>
</dbReference>
<dbReference type="FunFam" id="3.30.60.20:FF:000036">
    <property type="entry name" value="Rho-associated protein kinase 1"/>
    <property type="match status" value="1"/>
</dbReference>
<evidence type="ECO:0000256" key="25">
    <source>
        <dbReference type="ARBA" id="ARBA00030038"/>
    </source>
</evidence>
<evidence type="ECO:0000256" key="3">
    <source>
        <dbReference type="ARBA" id="ARBA00004202"/>
    </source>
</evidence>
<accession>A0A3P9KF11</accession>
<dbReference type="GO" id="GO:0031267">
    <property type="term" value="F:small GTPase binding"/>
    <property type="evidence" value="ECO:0007669"/>
    <property type="project" value="InterPro"/>
</dbReference>
<evidence type="ECO:0000256" key="22">
    <source>
        <dbReference type="ARBA" id="ARBA00023136"/>
    </source>
</evidence>
<evidence type="ECO:0000256" key="32">
    <source>
        <dbReference type="SAM" id="Coils"/>
    </source>
</evidence>
<evidence type="ECO:0000256" key="28">
    <source>
        <dbReference type="ARBA" id="ARBA00047899"/>
    </source>
</evidence>
<proteinExistence type="inferred from homology"/>
<dbReference type="InterPro" id="IPR001849">
    <property type="entry name" value="PH_domain"/>
</dbReference>
<evidence type="ECO:0000256" key="23">
    <source>
        <dbReference type="ARBA" id="ARBA00023212"/>
    </source>
</evidence>
<name>A0A3P9KF11_ORYLA</name>
<dbReference type="Ensembl" id="ENSORLT00020003579.1">
    <property type="protein sequence ID" value="ENSORLP00020007025.1"/>
    <property type="gene ID" value="ENSORLG00020007995.1"/>
</dbReference>
<dbReference type="InterPro" id="IPR000719">
    <property type="entry name" value="Prot_kinase_dom"/>
</dbReference>
<evidence type="ECO:0000256" key="5">
    <source>
        <dbReference type="ARBA" id="ARBA00009903"/>
    </source>
</evidence>
<dbReference type="InterPro" id="IPR015008">
    <property type="entry name" value="ROCK_Rho-bd_dom"/>
</dbReference>
<dbReference type="GO" id="GO:0008270">
    <property type="term" value="F:zinc ion binding"/>
    <property type="evidence" value="ECO:0007669"/>
    <property type="project" value="UniProtKB-KW"/>
</dbReference>
<keyword evidence="24" id="KW-0539">Nucleus</keyword>
<dbReference type="GO" id="GO:0032956">
    <property type="term" value="P:regulation of actin cytoskeleton organization"/>
    <property type="evidence" value="ECO:0007669"/>
    <property type="project" value="InterPro"/>
</dbReference>
<dbReference type="InterPro" id="IPR011993">
    <property type="entry name" value="PH-like_dom_sf"/>
</dbReference>
<dbReference type="InterPro" id="IPR017892">
    <property type="entry name" value="Pkinase_C"/>
</dbReference>
<keyword evidence="15" id="KW-0863">Zinc-finger</keyword>
<evidence type="ECO:0000256" key="19">
    <source>
        <dbReference type="ARBA" id="ARBA00022842"/>
    </source>
</evidence>
<keyword evidence="13" id="KW-0479">Metal-binding</keyword>
<dbReference type="SMART" id="SM00233">
    <property type="entry name" value="PH"/>
    <property type="match status" value="1"/>
</dbReference>
<dbReference type="PANTHER" id="PTHR22988:SF28">
    <property type="entry name" value="RHO-ASSOCIATED PROTEIN KINASE 2"/>
    <property type="match status" value="1"/>
</dbReference>
<dbReference type="InterPro" id="IPR000961">
    <property type="entry name" value="AGC-kinase_C"/>
</dbReference>
<evidence type="ECO:0000256" key="26">
    <source>
        <dbReference type="ARBA" id="ARBA00031784"/>
    </source>
</evidence>
<dbReference type="Pfam" id="PF25346">
    <property type="entry name" value="PH_MRCK"/>
    <property type="match status" value="1"/>
</dbReference>
<evidence type="ECO:0000256" key="15">
    <source>
        <dbReference type="ARBA" id="ARBA00022771"/>
    </source>
</evidence>
<evidence type="ECO:0000256" key="10">
    <source>
        <dbReference type="ARBA" id="ARBA00022527"/>
    </source>
</evidence>
<dbReference type="GO" id="GO:0106310">
    <property type="term" value="F:protein serine kinase activity"/>
    <property type="evidence" value="ECO:0007669"/>
    <property type="project" value="RHEA"/>
</dbReference>
<dbReference type="GO" id="GO:0005524">
    <property type="term" value="F:ATP binding"/>
    <property type="evidence" value="ECO:0007669"/>
    <property type="project" value="UniProtKB-UniRule"/>
</dbReference>